<evidence type="ECO:0000256" key="4">
    <source>
        <dbReference type="ARBA" id="ARBA00022960"/>
    </source>
</evidence>
<keyword evidence="5" id="KW-0573">Peptidoglycan synthesis</keyword>
<dbReference type="SUPFAM" id="SSF56601">
    <property type="entry name" value="beta-lactamase/transpeptidase-like"/>
    <property type="match status" value="1"/>
</dbReference>
<feature type="active site" description="Proton acceptor" evidence="7">
    <location>
        <position position="54"/>
    </location>
</feature>
<feature type="active site" evidence="7">
    <location>
        <position position="115"/>
    </location>
</feature>
<feature type="domain" description="Peptidase S11 D-alanyl-D-alanine carboxypeptidase A N-terminal" evidence="10">
    <location>
        <begin position="23"/>
        <end position="269"/>
    </location>
</feature>
<dbReference type="AlphaFoldDB" id="A0A1B2IX14"/>
<evidence type="ECO:0000256" key="3">
    <source>
        <dbReference type="ARBA" id="ARBA00022801"/>
    </source>
</evidence>
<dbReference type="InterPro" id="IPR000871">
    <property type="entry name" value="Beta-lactam_class-A"/>
</dbReference>
<dbReference type="PANTHER" id="PTHR35333:SF4">
    <property type="entry name" value="SLR0121 PROTEIN"/>
    <property type="match status" value="1"/>
</dbReference>
<evidence type="ECO:0000313" key="12">
    <source>
        <dbReference type="Proteomes" id="UP000093267"/>
    </source>
</evidence>
<dbReference type="GO" id="GO:0046677">
    <property type="term" value="P:response to antibiotic"/>
    <property type="evidence" value="ECO:0007669"/>
    <property type="project" value="InterPro"/>
</dbReference>
<dbReference type="PANTHER" id="PTHR35333">
    <property type="entry name" value="BETA-LACTAMASE"/>
    <property type="match status" value="1"/>
</dbReference>
<dbReference type="EMBL" id="CP014924">
    <property type="protein sequence ID" value="ANZ66595.1"/>
    <property type="molecule type" value="Genomic_DNA"/>
</dbReference>
<reference evidence="11 12" key="1">
    <citation type="submission" date="2016-03" db="EMBL/GenBank/DDBJ databases">
        <title>Pediococcus and Lactobacillus from brewery environment - whole genome sequencing and assembly.</title>
        <authorList>
            <person name="Behr J."/>
            <person name="Geissler A.J."/>
            <person name="Vogel R.F."/>
        </authorList>
    </citation>
    <scope>NUCLEOTIDE SEQUENCE [LARGE SCALE GENOMIC DNA]</scope>
    <source>
        <strain evidence="11 12">TMW 1.1995</strain>
    </source>
</reference>
<accession>A0A1B2IX14</accession>
<dbReference type="InterPro" id="IPR018044">
    <property type="entry name" value="Peptidase_S11"/>
</dbReference>
<organism evidence="11 12">
    <name type="scientific">Secundilactobacillus paracollinoides</name>
    <dbReference type="NCBI Taxonomy" id="240427"/>
    <lineage>
        <taxon>Bacteria</taxon>
        <taxon>Bacillati</taxon>
        <taxon>Bacillota</taxon>
        <taxon>Bacilli</taxon>
        <taxon>Lactobacillales</taxon>
        <taxon>Lactobacillaceae</taxon>
        <taxon>Secundilactobacillus</taxon>
    </lineage>
</organism>
<evidence type="ECO:0000256" key="7">
    <source>
        <dbReference type="PIRSR" id="PIRSR618044-1"/>
    </source>
</evidence>
<dbReference type="GO" id="GO:0006508">
    <property type="term" value="P:proteolysis"/>
    <property type="evidence" value="ECO:0007669"/>
    <property type="project" value="InterPro"/>
</dbReference>
<evidence type="ECO:0000256" key="6">
    <source>
        <dbReference type="ARBA" id="ARBA00023316"/>
    </source>
</evidence>
<keyword evidence="3" id="KW-0378">Hydrolase</keyword>
<gene>
    <name evidence="11" type="ORF">AYR63_05220</name>
</gene>
<keyword evidence="4" id="KW-0133">Cell shape</keyword>
<dbReference type="GO" id="GO:0030655">
    <property type="term" value="P:beta-lactam antibiotic catabolic process"/>
    <property type="evidence" value="ECO:0007669"/>
    <property type="project" value="InterPro"/>
</dbReference>
<dbReference type="GO" id="GO:0008800">
    <property type="term" value="F:beta-lactamase activity"/>
    <property type="evidence" value="ECO:0007669"/>
    <property type="project" value="InterPro"/>
</dbReference>
<dbReference type="Pfam" id="PF00768">
    <property type="entry name" value="Peptidase_S11"/>
    <property type="match status" value="1"/>
</dbReference>
<evidence type="ECO:0000256" key="5">
    <source>
        <dbReference type="ARBA" id="ARBA00022984"/>
    </source>
</evidence>
<evidence type="ECO:0000259" key="10">
    <source>
        <dbReference type="Pfam" id="PF00768"/>
    </source>
</evidence>
<name>A0A1B2IX14_9LACO</name>
<dbReference type="Gene3D" id="3.40.710.10">
    <property type="entry name" value="DD-peptidase/beta-lactamase superfamily"/>
    <property type="match status" value="1"/>
</dbReference>
<protein>
    <recommendedName>
        <fullName evidence="10">Peptidase S11 D-alanyl-D-alanine carboxypeptidase A N-terminal domain-containing protein</fullName>
    </recommendedName>
</protein>
<dbReference type="STRING" id="240427.AYR62_14225"/>
<dbReference type="GO" id="GO:0009252">
    <property type="term" value="P:peptidoglycan biosynthetic process"/>
    <property type="evidence" value="ECO:0007669"/>
    <property type="project" value="UniProtKB-KW"/>
</dbReference>
<keyword evidence="6" id="KW-0961">Cell wall biogenesis/degradation</keyword>
<dbReference type="Proteomes" id="UP000093267">
    <property type="component" value="Chromosome"/>
</dbReference>
<sequence>MVFAPALPSFAAKKNTKMSNYKTVKSAYVMDATTGQTLYSDNGDKALPIASLSKLMTLYLTTKAIQDHKISWNEKVPVSKELIKMSKNYALGTFKIKRSKEYTVKQLYQAALIASSNSSAIALGELVAGGNNSKFINEMNQQAKKWGIDATFISASGLDNTDLRHYGLQVAGTSKKAQNEVSAKAISIVAQKLLKLDGGITRWSSLTSKTIGNQTLTNVNALLKGGAYYRSSNHITGLKNGYTETAGLCLTTTYYRDGHLLIATVLGSDTIFTTTNGLITHLDKVLNHKEVTLKTPTYHVKNHQVKTTTSTKKVLVWYLKNKDANNVSVKDTLTAKTLPVKKGATVATTKFTNTGLPTATSLTLQAKNKVGSDKATQSKTAKQESLMQKIADFFGHLF</sequence>
<dbReference type="GO" id="GO:0009002">
    <property type="term" value="F:serine-type D-Ala-D-Ala carboxypeptidase activity"/>
    <property type="evidence" value="ECO:0007669"/>
    <property type="project" value="InterPro"/>
</dbReference>
<evidence type="ECO:0000313" key="11">
    <source>
        <dbReference type="EMBL" id="ANZ66595.1"/>
    </source>
</evidence>
<evidence type="ECO:0000256" key="8">
    <source>
        <dbReference type="PIRSR" id="PIRSR618044-2"/>
    </source>
</evidence>
<keyword evidence="12" id="KW-1185">Reference proteome</keyword>
<dbReference type="GO" id="GO:0008360">
    <property type="term" value="P:regulation of cell shape"/>
    <property type="evidence" value="ECO:0007669"/>
    <property type="project" value="UniProtKB-KW"/>
</dbReference>
<feature type="active site" description="Acyl-ester intermediate" evidence="7">
    <location>
        <position position="51"/>
    </location>
</feature>
<evidence type="ECO:0000256" key="9">
    <source>
        <dbReference type="RuleBase" id="RU004016"/>
    </source>
</evidence>
<dbReference type="GO" id="GO:0071555">
    <property type="term" value="P:cell wall organization"/>
    <property type="evidence" value="ECO:0007669"/>
    <property type="project" value="UniProtKB-KW"/>
</dbReference>
<evidence type="ECO:0000256" key="1">
    <source>
        <dbReference type="ARBA" id="ARBA00007164"/>
    </source>
</evidence>
<evidence type="ECO:0000256" key="2">
    <source>
        <dbReference type="ARBA" id="ARBA00022729"/>
    </source>
</evidence>
<dbReference type="InterPro" id="IPR001967">
    <property type="entry name" value="Peptidase_S11_N"/>
</dbReference>
<feature type="binding site" evidence="8">
    <location>
        <position position="239"/>
    </location>
    <ligand>
        <name>substrate</name>
    </ligand>
</feature>
<comment type="similarity">
    <text evidence="1 9">Belongs to the peptidase S11 family.</text>
</comment>
<dbReference type="InterPro" id="IPR012338">
    <property type="entry name" value="Beta-lactam/transpept-like"/>
</dbReference>
<dbReference type="PRINTS" id="PR00725">
    <property type="entry name" value="DADACBPTASE1"/>
</dbReference>
<keyword evidence="2" id="KW-0732">Signal</keyword>
<proteinExistence type="inferred from homology"/>